<evidence type="ECO:0000256" key="3">
    <source>
        <dbReference type="ARBA" id="ARBA00022448"/>
    </source>
</evidence>
<evidence type="ECO:0000256" key="7">
    <source>
        <dbReference type="SAM" id="Phobius"/>
    </source>
</evidence>
<dbReference type="RefSeq" id="WP_128521031.1">
    <property type="nucleotide sequence ID" value="NZ_JALFCT010000073.1"/>
</dbReference>
<keyword evidence="6 7" id="KW-0472">Membrane</keyword>
<gene>
    <name evidence="8" type="ORF">EDX97_10115</name>
</gene>
<feature type="transmembrane region" description="Helical" evidence="7">
    <location>
        <begin position="362"/>
        <end position="379"/>
    </location>
</feature>
<dbReference type="NCBIfam" id="NF037981">
    <property type="entry name" value="NCS2_1"/>
    <property type="match status" value="1"/>
</dbReference>
<feature type="transmembrane region" description="Helical" evidence="7">
    <location>
        <begin position="391"/>
        <end position="412"/>
    </location>
</feature>
<feature type="transmembrane region" description="Helical" evidence="7">
    <location>
        <begin position="176"/>
        <end position="194"/>
    </location>
</feature>
<organism evidence="8 9">
    <name type="scientific">Absicoccus porci</name>
    <dbReference type="NCBI Taxonomy" id="2486576"/>
    <lineage>
        <taxon>Bacteria</taxon>
        <taxon>Bacillati</taxon>
        <taxon>Bacillota</taxon>
        <taxon>Erysipelotrichia</taxon>
        <taxon>Erysipelotrichales</taxon>
        <taxon>Erysipelotrichaceae</taxon>
        <taxon>Absicoccus</taxon>
    </lineage>
</organism>
<sequence>MKKETYADAKVENVYKLDGYVPIAKAIPFGLQHVLAMFIANVAPLILIAGVAVYNGKPFSSLETARLIQNCMLIAGIGTLIQLYPIGPIGSRLPIVMGLSFTFLAAAMNAASQDYGYMVGAIIIGGIFEGILGLTAKYWRKFISPMVAACVVISIGLSILNVGVQSFGSSAKYDMGAWQNLLVATITLISALIFHIKLKGIFKQMYVLLGMLVGYVVSIFFGMVDFAAMGKTISEMGIIAIPQLCAYTPKFNLSHILSFCLIFVVSAVETIGDTTATAKEVLHRDVTSKEISGSLGVDGFISAISGGIFGCSPITSFSQNVGLIAMTHVVNRFCILFGALAMILGGLFPPIGAFLTTLPDCVLGGCTVIMFGSIFMSGIRMMHDAGLDNRNVLIAATSICLGVGVTQVDGFFSHLPHVFGDIFAGNMVAGVFVVALIMDLCLPKDPKYYETDVPKGE</sequence>
<feature type="transmembrane region" description="Helical" evidence="7">
    <location>
        <begin position="117"/>
        <end position="135"/>
    </location>
</feature>
<feature type="transmembrane region" description="Helical" evidence="7">
    <location>
        <begin position="67"/>
        <end position="86"/>
    </location>
</feature>
<evidence type="ECO:0000256" key="2">
    <source>
        <dbReference type="ARBA" id="ARBA00008821"/>
    </source>
</evidence>
<feature type="transmembrane region" description="Helical" evidence="7">
    <location>
        <begin position="142"/>
        <end position="164"/>
    </location>
</feature>
<reference evidence="8 9" key="1">
    <citation type="submission" date="2018-11" db="EMBL/GenBank/DDBJ databases">
        <title>Clostridium sp. nov., a member of the family Erysipelotrichaceae isolated from pig faeces.</title>
        <authorList>
            <person name="Chang Y.-H."/>
        </authorList>
    </citation>
    <scope>NUCLEOTIDE SEQUENCE [LARGE SCALE GENOMIC DNA]</scope>
    <source>
        <strain evidence="8 9">YH-panp20</strain>
    </source>
</reference>
<evidence type="ECO:0000256" key="6">
    <source>
        <dbReference type="ARBA" id="ARBA00023136"/>
    </source>
</evidence>
<dbReference type="AlphaFoldDB" id="A0A3N0HXB3"/>
<proteinExistence type="inferred from homology"/>
<keyword evidence="4 7" id="KW-0812">Transmembrane</keyword>
<name>A0A3N0HXB3_9FIRM</name>
<accession>A0A3N0HXB3</accession>
<dbReference type="EMBL" id="RJQC01000004">
    <property type="protein sequence ID" value="RNM29344.1"/>
    <property type="molecule type" value="Genomic_DNA"/>
</dbReference>
<comment type="similarity">
    <text evidence="2">Belongs to the nucleobase:cation symporter-2 (NCS2) (TC 2.A.40) family.</text>
</comment>
<dbReference type="OrthoDB" id="9805749at2"/>
<feature type="transmembrane region" description="Helical" evidence="7">
    <location>
        <begin position="206"/>
        <end position="228"/>
    </location>
</feature>
<comment type="subcellular location">
    <subcellularLocation>
        <location evidence="1">Membrane</location>
        <topology evidence="1">Multi-pass membrane protein</topology>
    </subcellularLocation>
</comment>
<dbReference type="PANTHER" id="PTHR42810:SF2">
    <property type="entry name" value="PURINE PERMEASE C1399.01C-RELATED"/>
    <property type="match status" value="1"/>
</dbReference>
<feature type="transmembrane region" description="Helical" evidence="7">
    <location>
        <begin position="333"/>
        <end position="356"/>
    </location>
</feature>
<comment type="caution">
    <text evidence="8">The sequence shown here is derived from an EMBL/GenBank/DDBJ whole genome shotgun (WGS) entry which is preliminary data.</text>
</comment>
<evidence type="ECO:0000313" key="9">
    <source>
        <dbReference type="Proteomes" id="UP000276568"/>
    </source>
</evidence>
<feature type="transmembrane region" description="Helical" evidence="7">
    <location>
        <begin position="418"/>
        <end position="438"/>
    </location>
</feature>
<evidence type="ECO:0000256" key="4">
    <source>
        <dbReference type="ARBA" id="ARBA00022692"/>
    </source>
</evidence>
<dbReference type="Proteomes" id="UP000276568">
    <property type="component" value="Unassembled WGS sequence"/>
</dbReference>
<dbReference type="PANTHER" id="PTHR42810">
    <property type="entry name" value="PURINE PERMEASE C1399.01C-RELATED"/>
    <property type="match status" value="1"/>
</dbReference>
<feature type="transmembrane region" description="Helical" evidence="7">
    <location>
        <begin position="34"/>
        <end position="55"/>
    </location>
</feature>
<dbReference type="GO" id="GO:0005886">
    <property type="term" value="C:plasma membrane"/>
    <property type="evidence" value="ECO:0007669"/>
    <property type="project" value="TreeGrafter"/>
</dbReference>
<evidence type="ECO:0000313" key="8">
    <source>
        <dbReference type="EMBL" id="RNM29344.1"/>
    </source>
</evidence>
<dbReference type="InterPro" id="IPR006043">
    <property type="entry name" value="NCS2"/>
</dbReference>
<dbReference type="GO" id="GO:0042907">
    <property type="term" value="F:xanthine transmembrane transporter activity"/>
    <property type="evidence" value="ECO:0007669"/>
    <property type="project" value="TreeGrafter"/>
</dbReference>
<evidence type="ECO:0000256" key="1">
    <source>
        <dbReference type="ARBA" id="ARBA00004141"/>
    </source>
</evidence>
<evidence type="ECO:0000256" key="5">
    <source>
        <dbReference type="ARBA" id="ARBA00022989"/>
    </source>
</evidence>
<keyword evidence="5 7" id="KW-1133">Transmembrane helix</keyword>
<keyword evidence="3" id="KW-0813">Transport</keyword>
<protein>
    <submittedName>
        <fullName evidence="8">Purine permease</fullName>
    </submittedName>
</protein>
<dbReference type="Pfam" id="PF00860">
    <property type="entry name" value="Xan_ur_permease"/>
    <property type="match status" value="1"/>
</dbReference>
<keyword evidence="9" id="KW-1185">Reference proteome</keyword>